<name>A0ABT1EM25_9PROT</name>
<dbReference type="SUPFAM" id="SSF53822">
    <property type="entry name" value="Periplasmic binding protein-like I"/>
    <property type="match status" value="1"/>
</dbReference>
<evidence type="ECO:0000259" key="5">
    <source>
        <dbReference type="Pfam" id="PF13458"/>
    </source>
</evidence>
<dbReference type="InterPro" id="IPR028081">
    <property type="entry name" value="Leu-bd"/>
</dbReference>
<keyword evidence="2" id="KW-0732">Signal</keyword>
<accession>A0ABT1EM25</accession>
<dbReference type="InterPro" id="IPR028082">
    <property type="entry name" value="Peripla_BP_I"/>
</dbReference>
<evidence type="ECO:0000313" key="7">
    <source>
        <dbReference type="Proteomes" id="UP001523543"/>
    </source>
</evidence>
<organism evidence="6 7">
    <name type="scientific">Acetobacter cerevisiae</name>
    <dbReference type="NCBI Taxonomy" id="178900"/>
    <lineage>
        <taxon>Bacteria</taxon>
        <taxon>Pseudomonadati</taxon>
        <taxon>Pseudomonadota</taxon>
        <taxon>Alphaproteobacteria</taxon>
        <taxon>Acetobacterales</taxon>
        <taxon>Acetobacteraceae</taxon>
        <taxon>Acetobacter</taxon>
    </lineage>
</organism>
<gene>
    <name evidence="6" type="ORF">NKW54_00535</name>
</gene>
<keyword evidence="3" id="KW-0813">Transport</keyword>
<feature type="domain" description="Leucine-binding protein" evidence="5">
    <location>
        <begin position="63"/>
        <end position="243"/>
    </location>
</feature>
<dbReference type="EMBL" id="JAMYZR010000001">
    <property type="protein sequence ID" value="MCP1244429.1"/>
    <property type="molecule type" value="Genomic_DNA"/>
</dbReference>
<dbReference type="Gene3D" id="3.40.50.2300">
    <property type="match status" value="2"/>
</dbReference>
<dbReference type="Proteomes" id="UP001523543">
    <property type="component" value="Unassembled WGS sequence"/>
</dbReference>
<reference evidence="6 7" key="1">
    <citation type="submission" date="2022-06" db="EMBL/GenBank/DDBJ databases">
        <title>Acetobacer genomes from food samples.</title>
        <authorList>
            <person name="Sombolestani A."/>
        </authorList>
    </citation>
    <scope>NUCLEOTIDE SEQUENCE [LARGE SCALE GENOMIC DNA]</scope>
    <source>
        <strain evidence="6 7">R-83281</strain>
    </source>
</reference>
<dbReference type="PANTHER" id="PTHR30483:SF6">
    <property type="entry name" value="PERIPLASMIC BINDING PROTEIN OF ABC TRANSPORTER FOR NATURAL AMINO ACIDS"/>
    <property type="match status" value="1"/>
</dbReference>
<feature type="compositionally biased region" description="Low complexity" evidence="4">
    <location>
        <begin position="291"/>
        <end position="305"/>
    </location>
</feature>
<keyword evidence="7" id="KW-1185">Reference proteome</keyword>
<protein>
    <submittedName>
        <fullName evidence="6">Penicillin-binding protein activator</fullName>
    </submittedName>
</protein>
<dbReference type="InterPro" id="IPR051010">
    <property type="entry name" value="BCAA_transport"/>
</dbReference>
<feature type="compositionally biased region" description="Low complexity" evidence="4">
    <location>
        <begin position="259"/>
        <end position="275"/>
    </location>
</feature>
<comment type="similarity">
    <text evidence="1">Belongs to the leucine-binding protein family.</text>
</comment>
<evidence type="ECO:0000256" key="4">
    <source>
        <dbReference type="SAM" id="MobiDB-lite"/>
    </source>
</evidence>
<evidence type="ECO:0000313" key="6">
    <source>
        <dbReference type="EMBL" id="MCP1244429.1"/>
    </source>
</evidence>
<feature type="region of interest" description="Disordered" evidence="4">
    <location>
        <begin position="291"/>
        <end position="311"/>
    </location>
</feature>
<comment type="caution">
    <text evidence="6">The sequence shown here is derived from an EMBL/GenBank/DDBJ whole genome shotgun (WGS) entry which is preliminary data.</text>
</comment>
<keyword evidence="3" id="KW-0029">Amino-acid transport</keyword>
<evidence type="ECO:0000256" key="3">
    <source>
        <dbReference type="ARBA" id="ARBA00022970"/>
    </source>
</evidence>
<evidence type="ECO:0000256" key="2">
    <source>
        <dbReference type="ARBA" id="ARBA00022729"/>
    </source>
</evidence>
<evidence type="ECO:0000256" key="1">
    <source>
        <dbReference type="ARBA" id="ARBA00010062"/>
    </source>
</evidence>
<feature type="region of interest" description="Disordered" evidence="4">
    <location>
        <begin position="245"/>
        <end position="278"/>
    </location>
</feature>
<dbReference type="Pfam" id="PF13458">
    <property type="entry name" value="Peripla_BP_6"/>
    <property type="match status" value="1"/>
</dbReference>
<proteinExistence type="inferred from homology"/>
<dbReference type="PANTHER" id="PTHR30483">
    <property type="entry name" value="LEUCINE-SPECIFIC-BINDING PROTEIN"/>
    <property type="match status" value="1"/>
</dbReference>
<sequence length="474" mass="47479">MMTRTYSFLSKASTRGLAGNGAGRKAGMVVLGTVGLAMAGCADQSGPGAATGPQAPKAATSHKIGVLLPLTGPNAALGHELLAGAQLALAENGTSTTQGQASALQMDVHDTAAVGGASAAATAAAEAGDGIILGPLTAVDTAAAAPAAQSASMPVLAFTSDVGQARNGVWVMGITPEDQVERLVATARQEGRHRFAAFLPDNPLGHALGNGLLASCRDQGLMSPTIVYHTGSQASITQMMRELSSYDTRRAEAQPDGNASAPASTPASPATGSTDTADKILPSDLAAALKGGSDTSATASADGAAQTPAVPKLAPPPFDALLLGDTGLGLKNVIGALADSQVSSANVRIMGPGLWAAFATKLGALKGAWYAAPDPSSRQSFASRFMARNHHMPRPLADLSYDAAKVATTVARVAPNGYPADVLTRSEGFAGVDGPFTLLPDGRTRRALGVFEVLDNGGGAKLLVPATTKSAVSG</sequence>